<gene>
    <name evidence="2" type="primary">gb12570</name>
    <name evidence="2" type="ORF">PR202_gb12570</name>
</gene>
<feature type="region of interest" description="Disordered" evidence="1">
    <location>
        <begin position="70"/>
        <end position="90"/>
    </location>
</feature>
<evidence type="ECO:0000256" key="1">
    <source>
        <dbReference type="SAM" id="MobiDB-lite"/>
    </source>
</evidence>
<accession>A0AAV5ENC4</accession>
<keyword evidence="3" id="KW-1185">Reference proteome</keyword>
<comment type="caution">
    <text evidence="2">The sequence shown here is derived from an EMBL/GenBank/DDBJ whole genome shotgun (WGS) entry which is preliminary data.</text>
</comment>
<dbReference type="AlphaFoldDB" id="A0AAV5ENC4"/>
<name>A0AAV5ENC4_ELECO</name>
<reference evidence="2" key="2">
    <citation type="submission" date="2021-12" db="EMBL/GenBank/DDBJ databases">
        <title>Resequencing data analysis of finger millet.</title>
        <authorList>
            <person name="Hatakeyama M."/>
            <person name="Aluri S."/>
            <person name="Balachadran M.T."/>
            <person name="Sivarajan S.R."/>
            <person name="Poveda L."/>
            <person name="Shimizu-Inatsugi R."/>
            <person name="Schlapbach R."/>
            <person name="Sreeman S.M."/>
            <person name="Shimizu K.K."/>
        </authorList>
    </citation>
    <scope>NUCLEOTIDE SEQUENCE</scope>
</reference>
<dbReference type="Proteomes" id="UP001054889">
    <property type="component" value="Unassembled WGS sequence"/>
</dbReference>
<reference evidence="2" key="1">
    <citation type="journal article" date="2018" name="DNA Res.">
        <title>Multiple hybrid de novo genome assembly of finger millet, an orphan allotetraploid crop.</title>
        <authorList>
            <person name="Hatakeyama M."/>
            <person name="Aluri S."/>
            <person name="Balachadran M.T."/>
            <person name="Sivarajan S.R."/>
            <person name="Patrignani A."/>
            <person name="Gruter S."/>
            <person name="Poveda L."/>
            <person name="Shimizu-Inatsugi R."/>
            <person name="Baeten J."/>
            <person name="Francoijs K.J."/>
            <person name="Nataraja K.N."/>
            <person name="Reddy Y.A.N."/>
            <person name="Phadnis S."/>
            <person name="Ravikumar R.L."/>
            <person name="Schlapbach R."/>
            <person name="Sreeman S.M."/>
            <person name="Shimizu K.K."/>
        </authorList>
    </citation>
    <scope>NUCLEOTIDE SEQUENCE</scope>
</reference>
<proteinExistence type="predicted"/>
<evidence type="ECO:0000313" key="3">
    <source>
        <dbReference type="Proteomes" id="UP001054889"/>
    </source>
</evidence>
<dbReference type="EMBL" id="BQKI01000077">
    <property type="protein sequence ID" value="GJN24804.1"/>
    <property type="molecule type" value="Genomic_DNA"/>
</dbReference>
<evidence type="ECO:0000313" key="2">
    <source>
        <dbReference type="EMBL" id="GJN24804.1"/>
    </source>
</evidence>
<protein>
    <submittedName>
        <fullName evidence="2">Uncharacterized protein</fullName>
    </submittedName>
</protein>
<organism evidence="2 3">
    <name type="scientific">Eleusine coracana subsp. coracana</name>
    <dbReference type="NCBI Taxonomy" id="191504"/>
    <lineage>
        <taxon>Eukaryota</taxon>
        <taxon>Viridiplantae</taxon>
        <taxon>Streptophyta</taxon>
        <taxon>Embryophyta</taxon>
        <taxon>Tracheophyta</taxon>
        <taxon>Spermatophyta</taxon>
        <taxon>Magnoliopsida</taxon>
        <taxon>Liliopsida</taxon>
        <taxon>Poales</taxon>
        <taxon>Poaceae</taxon>
        <taxon>PACMAD clade</taxon>
        <taxon>Chloridoideae</taxon>
        <taxon>Cynodonteae</taxon>
        <taxon>Eleusininae</taxon>
        <taxon>Eleusine</taxon>
    </lineage>
</organism>
<sequence>MRTIMCPHPWVLVASSPSSQAVVLGLVPPHAAPLCHSSLAWPARVPSSRFVPCVSPALDPAAERNMRGNMEKRRWRGSKQGVAGRRAGGGGTASWRWGADSFVLWRLHDPAANGDELLVHRRGGAAAARRREEAGRGKARGEIGCSSERRRCVQDQHMRHAFHEFFCTLISAMSVVQLYEGL</sequence>